<dbReference type="InterPro" id="IPR036471">
    <property type="entry name" value="Colicin_D_sf"/>
</dbReference>
<evidence type="ECO:0000259" key="1">
    <source>
        <dbReference type="Pfam" id="PF09204"/>
    </source>
</evidence>
<evidence type="ECO:0000313" key="3">
    <source>
        <dbReference type="Proteomes" id="UP000677515"/>
    </source>
</evidence>
<proteinExistence type="predicted"/>
<protein>
    <submittedName>
        <fullName evidence="2">Colicin immunity protein</fullName>
    </submittedName>
</protein>
<sequence>MSQLLKNYIDSFISMDITADVFADSYMTKWKIERDTNLLVQDDDNLSELLSSVFCITDMYNPDNDREEYEFNEDQLRHEINKIITNYINN</sequence>
<gene>
    <name evidence="2" type="ORF">ERHA53_39200</name>
</gene>
<reference evidence="2 3" key="1">
    <citation type="submission" date="2021-01" db="EMBL/GenBank/DDBJ databases">
        <title>Complete genome sequence of Erwinia rhapontici MAFF 311153.</title>
        <authorList>
            <person name="Morohoshi T."/>
            <person name="Someya N."/>
        </authorList>
    </citation>
    <scope>NUCLEOTIDE SEQUENCE [LARGE SCALE GENOMIC DNA]</scope>
    <source>
        <strain evidence="2 3">MAFF 311153</strain>
    </source>
</reference>
<dbReference type="Pfam" id="PF09204">
    <property type="entry name" value="Colicin_immun"/>
    <property type="match status" value="1"/>
</dbReference>
<name>A0ABN6DT66_ERWRD</name>
<dbReference type="InterPro" id="IPR015287">
    <property type="entry name" value="Colicin_D_immunity_dom"/>
</dbReference>
<accession>A0ABN6DT66</accession>
<feature type="domain" description="Colicin D immunity protein" evidence="1">
    <location>
        <begin position="2"/>
        <end position="84"/>
    </location>
</feature>
<dbReference type="Proteomes" id="UP000677515">
    <property type="component" value="Chromosome"/>
</dbReference>
<dbReference type="Gene3D" id="1.20.120.650">
    <property type="entry name" value="Colicin D"/>
    <property type="match status" value="1"/>
</dbReference>
<dbReference type="SUPFAM" id="SSF101125">
    <property type="entry name" value="Colicin D immunity protein"/>
    <property type="match status" value="1"/>
</dbReference>
<dbReference type="RefSeq" id="WP_133842366.1">
    <property type="nucleotide sequence ID" value="NZ_AP024329.1"/>
</dbReference>
<evidence type="ECO:0000313" key="2">
    <source>
        <dbReference type="EMBL" id="BCQ36577.1"/>
    </source>
</evidence>
<dbReference type="EMBL" id="AP024329">
    <property type="protein sequence ID" value="BCQ36577.1"/>
    <property type="molecule type" value="Genomic_DNA"/>
</dbReference>
<organism evidence="2 3">
    <name type="scientific">Erwinia rhapontici</name>
    <name type="common">Pectobacterium rhapontici</name>
    <dbReference type="NCBI Taxonomy" id="55212"/>
    <lineage>
        <taxon>Bacteria</taxon>
        <taxon>Pseudomonadati</taxon>
        <taxon>Pseudomonadota</taxon>
        <taxon>Gammaproteobacteria</taxon>
        <taxon>Enterobacterales</taxon>
        <taxon>Erwiniaceae</taxon>
        <taxon>Erwinia</taxon>
    </lineage>
</organism>
<keyword evidence="3" id="KW-1185">Reference proteome</keyword>